<keyword evidence="5" id="KW-1185">Reference proteome</keyword>
<sequence length="1021" mass="112649">MKQPFYFPDHIFPEVEQSFPGLPPSPLEKIKKIENGYHTLVRQVSGGPDIEAELSSSASSASSVSNLTRRLSQNIRAANEDGTTNPYQKKIDVDRMFKWAREAVDFAENQPGLLPEIINAACDIIVLVSDSEPGLTKFKGAAQYILGVWNRFGLFNRPINTKVALEFFYSSAKSGFPRALYRIGTEYESAGETAKALQYFTQGVKKGDSASLYRMSMCYLRGHLGIDIDVEKGRSLLHQASNTSDPDSAQSSYVFGLVQLNELPNLAPSDPTIPYAAAIQAIERSAWIGFSPALLRMGMAWEGGEKGYDSAIALRYFHIASRQEQYQRYKGNMSAGLGGSAEAEISKWMLCGSVDRFPPNEEMAFYFAKLASEQENGLAEFAVGYFYEVGIWVEQDIKAALIWYGIAASHGNTDAADRLKALNLNRSNTITKQQHHRTLTIKGRGSIKSFKKKLDLQQKSQQYLQQPQQQQQQQQQQDHYQIRPANFQQYPDLSNNDGRESPSKSLRLGNLFSKNNGDINTPKIENLTLSNSTSQYSYINNPQNESLPMPHATHEAIANPRPRRARYSFPLTPSMTQEDQFKTSTSSLNSASSGRSSPYANGHADINSTAIPNLYPEIEGPRRRSSPISRGYMTTSTSDSTFRQSQTSRIPRKIPSPSNAGKDQVSSSLGVNPSNFTASSGTFQQLSKKNEELSDRDIFDFDNITDIKKENNLPKKEVETENQNEIKKESNKKNDFTSSNSPKKALMSNVLGFIWGGSNSNKNETESKKEATEGKSSNIKTFSDIQSQDDNLHLKTQNEQLPHPPPHSSASSTFSKDSDGGDSFNESVSSRLPQKVNTTPMMSGSNVGHYRTPSQYKNTPSEVPGDPLPHSMSTSTISSFSSATTFTPISTTNSRTSGIPSLRSNTPSPSRQIQGNPYFTSNRIGGDISSITRPPITNSYANSENDGRTTTVVSSFTESQSNSSSINQPTRSISPGKRTMHPKNPNVIVVHALPSTGRGPQTFAEMQGIPVAKPKEDCIVM</sequence>
<reference evidence="4 5" key="1">
    <citation type="submission" date="2019-09" db="EMBL/GenBank/DDBJ databases">
        <authorList>
            <person name="Brejova B."/>
        </authorList>
    </citation>
    <scope>NUCLEOTIDE SEQUENCE [LARGE SCALE GENOMIC DNA]</scope>
</reference>
<evidence type="ECO:0000256" key="1">
    <source>
        <dbReference type="ARBA" id="ARBA00022737"/>
    </source>
</evidence>
<dbReference type="Pfam" id="PF08238">
    <property type="entry name" value="Sel1"/>
    <property type="match status" value="5"/>
</dbReference>
<feature type="region of interest" description="Disordered" evidence="3">
    <location>
        <begin position="756"/>
        <end position="782"/>
    </location>
</feature>
<feature type="repeat" description="TPR" evidence="2">
    <location>
        <begin position="177"/>
        <end position="210"/>
    </location>
</feature>
<feature type="region of interest" description="Disordered" evidence="3">
    <location>
        <begin position="796"/>
        <end position="983"/>
    </location>
</feature>
<evidence type="ECO:0000313" key="4">
    <source>
        <dbReference type="EMBL" id="VVT56138.1"/>
    </source>
</evidence>
<keyword evidence="1" id="KW-0677">Repeat</keyword>
<feature type="compositionally biased region" description="Polar residues" evidence="3">
    <location>
        <begin position="486"/>
        <end position="496"/>
    </location>
</feature>
<dbReference type="SUPFAM" id="SSF81901">
    <property type="entry name" value="HCP-like"/>
    <property type="match status" value="2"/>
</dbReference>
<dbReference type="RefSeq" id="XP_031855455.1">
    <property type="nucleotide sequence ID" value="XM_031999564.1"/>
</dbReference>
<dbReference type="SMART" id="SM00671">
    <property type="entry name" value="SEL1"/>
    <property type="match status" value="5"/>
</dbReference>
<evidence type="ECO:0000256" key="2">
    <source>
        <dbReference type="PROSITE-ProRule" id="PRU00339"/>
    </source>
</evidence>
<dbReference type="EMBL" id="CABVLU010000004">
    <property type="protein sequence ID" value="VVT56138.1"/>
    <property type="molecule type" value="Genomic_DNA"/>
</dbReference>
<feature type="compositionally biased region" description="Basic and acidic residues" evidence="3">
    <location>
        <begin position="712"/>
        <end position="735"/>
    </location>
</feature>
<dbReference type="AlphaFoldDB" id="A0A5E8C311"/>
<feature type="region of interest" description="Disordered" evidence="3">
    <location>
        <begin position="712"/>
        <end position="743"/>
    </location>
</feature>
<feature type="compositionally biased region" description="Basic and acidic residues" evidence="3">
    <location>
        <begin position="763"/>
        <end position="773"/>
    </location>
</feature>
<feature type="region of interest" description="Disordered" evidence="3">
    <location>
        <begin position="458"/>
        <end position="524"/>
    </location>
</feature>
<feature type="compositionally biased region" description="Polar residues" evidence="3">
    <location>
        <begin position="656"/>
        <end position="687"/>
    </location>
</feature>
<dbReference type="InterPro" id="IPR006597">
    <property type="entry name" value="Sel1-like"/>
</dbReference>
<feature type="compositionally biased region" description="Low complexity" evidence="3">
    <location>
        <begin position="584"/>
        <end position="597"/>
    </location>
</feature>
<feature type="compositionally biased region" description="Polar residues" evidence="3">
    <location>
        <begin position="897"/>
        <end position="953"/>
    </location>
</feature>
<feature type="compositionally biased region" description="Polar residues" evidence="3">
    <location>
        <begin position="824"/>
        <end position="861"/>
    </location>
</feature>
<dbReference type="Gene3D" id="1.25.40.10">
    <property type="entry name" value="Tetratricopeptide repeat domain"/>
    <property type="match status" value="1"/>
</dbReference>
<feature type="compositionally biased region" description="Polar residues" evidence="3">
    <location>
        <begin position="632"/>
        <end position="649"/>
    </location>
</feature>
<proteinExistence type="predicted"/>
<accession>A0A5E8C311</accession>
<dbReference type="PANTHER" id="PTHR46430">
    <property type="entry name" value="PROTEIN SKT5-RELATED"/>
    <property type="match status" value="1"/>
</dbReference>
<name>A0A5E8C311_9ASCO</name>
<dbReference type="InterPro" id="IPR011990">
    <property type="entry name" value="TPR-like_helical_dom_sf"/>
</dbReference>
<organism evidence="4 5">
    <name type="scientific">Magnusiomyces paraingens</name>
    <dbReference type="NCBI Taxonomy" id="2606893"/>
    <lineage>
        <taxon>Eukaryota</taxon>
        <taxon>Fungi</taxon>
        <taxon>Dikarya</taxon>
        <taxon>Ascomycota</taxon>
        <taxon>Saccharomycotina</taxon>
        <taxon>Dipodascomycetes</taxon>
        <taxon>Dipodascales</taxon>
        <taxon>Dipodascaceae</taxon>
        <taxon>Magnusiomyces</taxon>
    </lineage>
</organism>
<dbReference type="InterPro" id="IPR051726">
    <property type="entry name" value="Chitin_Synth_Reg"/>
</dbReference>
<protein>
    <submittedName>
        <fullName evidence="4">Uncharacterized protein</fullName>
    </submittedName>
</protein>
<feature type="region of interest" description="Disordered" evidence="3">
    <location>
        <begin position="572"/>
        <end position="691"/>
    </location>
</feature>
<keyword evidence="2" id="KW-0802">TPR repeat</keyword>
<dbReference type="PROSITE" id="PS50005">
    <property type="entry name" value="TPR"/>
    <property type="match status" value="1"/>
</dbReference>
<evidence type="ECO:0000313" key="5">
    <source>
        <dbReference type="Proteomes" id="UP000398389"/>
    </source>
</evidence>
<evidence type="ECO:0000256" key="3">
    <source>
        <dbReference type="SAM" id="MobiDB-lite"/>
    </source>
</evidence>
<feature type="compositionally biased region" description="Low complexity" evidence="3">
    <location>
        <begin position="954"/>
        <end position="965"/>
    </location>
</feature>
<dbReference type="GeneID" id="43583664"/>
<feature type="compositionally biased region" description="Low complexity" evidence="3">
    <location>
        <begin position="871"/>
        <end position="896"/>
    </location>
</feature>
<dbReference type="Proteomes" id="UP000398389">
    <property type="component" value="Unassembled WGS sequence"/>
</dbReference>
<dbReference type="PANTHER" id="PTHR46430:SF2">
    <property type="entry name" value="CHITIN SYNTHASE REGULATORY FACTOR 4"/>
    <property type="match status" value="1"/>
</dbReference>
<gene>
    <name evidence="4" type="ORF">SAPINGB_P004849</name>
</gene>
<dbReference type="OrthoDB" id="4095816at2759"/>
<dbReference type="InterPro" id="IPR019734">
    <property type="entry name" value="TPR_rpt"/>
</dbReference>
<feature type="compositionally biased region" description="Low complexity" evidence="3">
    <location>
        <begin position="458"/>
        <end position="477"/>
    </location>
</feature>